<organism evidence="2 3">
    <name type="scientific">Pseudomonas gingeri</name>
    <dbReference type="NCBI Taxonomy" id="117681"/>
    <lineage>
        <taxon>Bacteria</taxon>
        <taxon>Pseudomonadati</taxon>
        <taxon>Pseudomonadota</taxon>
        <taxon>Gammaproteobacteria</taxon>
        <taxon>Pseudomonadales</taxon>
        <taxon>Pseudomonadaceae</taxon>
        <taxon>Pseudomonas</taxon>
    </lineage>
</organism>
<dbReference type="GO" id="GO:0046464">
    <property type="term" value="P:acylglycerol catabolic process"/>
    <property type="evidence" value="ECO:0007669"/>
    <property type="project" value="TreeGrafter"/>
</dbReference>
<dbReference type="PANTHER" id="PTHR43798">
    <property type="entry name" value="MONOACYLGLYCEROL LIPASE"/>
    <property type="match status" value="1"/>
</dbReference>
<dbReference type="PRINTS" id="PR00111">
    <property type="entry name" value="ABHYDROLASE"/>
</dbReference>
<name>A0A7Y7XID5_9PSED</name>
<dbReference type="InterPro" id="IPR029058">
    <property type="entry name" value="AB_hydrolase_fold"/>
</dbReference>
<keyword evidence="2" id="KW-0378">Hydrolase</keyword>
<dbReference type="Proteomes" id="UP000539985">
    <property type="component" value="Unassembled WGS sequence"/>
</dbReference>
<dbReference type="SUPFAM" id="SSF53474">
    <property type="entry name" value="alpha/beta-Hydrolases"/>
    <property type="match status" value="1"/>
</dbReference>
<sequence>MHTHQTAPTQYIDANGIRFAYRRFGKAQTVPVVLNMHFTGTMDHWDPLVTDGLAQQREVILFNNAGISSTSGEVPTSIEEMAANAAHFIKALGLPKVDVLGFSLGGLVAQTLAIAEPTLVRRLVLVGTGPRSGEGMASLTPEAVEVFSATYANPDELWLGVFFTASDASQSAGRAFLERFRLRSEGRDPEANENVAPAQLAALAKWGTPQEQPFEYLAAVQQPTLVINGDNDVIIYSINSWHLQQHIPNAQLILYPDANHGSQYQYPERFVGHVSTFLSEQ</sequence>
<dbReference type="Pfam" id="PF00561">
    <property type="entry name" value="Abhydrolase_1"/>
    <property type="match status" value="1"/>
</dbReference>
<dbReference type="RefSeq" id="WP_177105622.1">
    <property type="nucleotide sequence ID" value="NZ_JACAQB010000028.1"/>
</dbReference>
<evidence type="ECO:0000259" key="1">
    <source>
        <dbReference type="Pfam" id="PF00561"/>
    </source>
</evidence>
<dbReference type="EMBL" id="JACAQB010000028">
    <property type="protein sequence ID" value="NWC00241.1"/>
    <property type="molecule type" value="Genomic_DNA"/>
</dbReference>
<dbReference type="GO" id="GO:0016020">
    <property type="term" value="C:membrane"/>
    <property type="evidence" value="ECO:0007669"/>
    <property type="project" value="TreeGrafter"/>
</dbReference>
<dbReference type="GO" id="GO:0047372">
    <property type="term" value="F:monoacylglycerol lipase activity"/>
    <property type="evidence" value="ECO:0007669"/>
    <property type="project" value="TreeGrafter"/>
</dbReference>
<dbReference type="Gene3D" id="3.40.50.1820">
    <property type="entry name" value="alpha/beta hydrolase"/>
    <property type="match status" value="1"/>
</dbReference>
<comment type="caution">
    <text evidence="2">The sequence shown here is derived from an EMBL/GenBank/DDBJ whole genome shotgun (WGS) entry which is preliminary data.</text>
</comment>
<dbReference type="InterPro" id="IPR000073">
    <property type="entry name" value="AB_hydrolase_1"/>
</dbReference>
<reference evidence="2 3" key="1">
    <citation type="submission" date="2020-04" db="EMBL/GenBank/DDBJ databases">
        <title>Molecular characterization of pseudomonads from Agaricus bisporus reveal novel blotch 2 pathogens in Western Europe.</title>
        <authorList>
            <person name="Taparia T."/>
            <person name="Krijger M."/>
            <person name="Haynes E."/>
            <person name="Elpinstone J.G."/>
            <person name="Noble R."/>
            <person name="Van Der Wolf J."/>
        </authorList>
    </citation>
    <scope>NUCLEOTIDE SEQUENCE [LARGE SCALE GENOMIC DNA]</scope>
    <source>
        <strain evidence="2 3">H7001</strain>
    </source>
</reference>
<dbReference type="PANTHER" id="PTHR43798:SF5">
    <property type="entry name" value="MONOACYLGLYCEROL LIPASE ABHD6"/>
    <property type="match status" value="1"/>
</dbReference>
<evidence type="ECO:0000313" key="3">
    <source>
        <dbReference type="Proteomes" id="UP000539985"/>
    </source>
</evidence>
<accession>A0A7Y7XID5</accession>
<proteinExistence type="predicted"/>
<dbReference type="InterPro" id="IPR050266">
    <property type="entry name" value="AB_hydrolase_sf"/>
</dbReference>
<protein>
    <submittedName>
        <fullName evidence="2">Alpha/beta hydrolase</fullName>
    </submittedName>
</protein>
<feature type="domain" description="AB hydrolase-1" evidence="1">
    <location>
        <begin position="32"/>
        <end position="264"/>
    </location>
</feature>
<dbReference type="AlphaFoldDB" id="A0A7Y7XID5"/>
<gene>
    <name evidence="2" type="ORF">HX882_30640</name>
</gene>
<evidence type="ECO:0000313" key="2">
    <source>
        <dbReference type="EMBL" id="NWC00241.1"/>
    </source>
</evidence>